<comment type="caution">
    <text evidence="2">The sequence shown here is derived from an EMBL/GenBank/DDBJ whole genome shotgun (WGS) entry which is preliminary data.</text>
</comment>
<proteinExistence type="predicted"/>
<evidence type="ECO:0000256" key="1">
    <source>
        <dbReference type="SAM" id="MobiDB-lite"/>
    </source>
</evidence>
<evidence type="ECO:0000313" key="3">
    <source>
        <dbReference type="Proteomes" id="UP001333110"/>
    </source>
</evidence>
<sequence>MSSLALVTIRSSIASPWVGLSITWVKKLSSMHSRSVLDCLQLAMQMSGWLKSPSRTRACECEASCSWRKKASPGQLFTLYPFLDIEGNTSVPPSVPVPSEQPVAITPVMGFVPPGFSNGNQLTRACKTTTLSLSHNKHKEPMPASSKTDPPLAKAKPINDGGSTSVIT</sequence>
<feature type="region of interest" description="Disordered" evidence="1">
    <location>
        <begin position="132"/>
        <end position="168"/>
    </location>
</feature>
<reference evidence="2 3" key="1">
    <citation type="journal article" date="2023" name="J. Hered.">
        <title>Chromosome-level genome of the wood stork (Mycteria americana) provides insight into avian chromosome evolution.</title>
        <authorList>
            <person name="Flamio R. Jr."/>
            <person name="Ramstad K.M."/>
        </authorList>
    </citation>
    <scope>NUCLEOTIDE SEQUENCE [LARGE SCALE GENOMIC DNA]</scope>
    <source>
        <strain evidence="2">JAX WOST 10</strain>
    </source>
</reference>
<organism evidence="2 3">
    <name type="scientific">Mycteria americana</name>
    <name type="common">Wood stork</name>
    <dbReference type="NCBI Taxonomy" id="33587"/>
    <lineage>
        <taxon>Eukaryota</taxon>
        <taxon>Metazoa</taxon>
        <taxon>Chordata</taxon>
        <taxon>Craniata</taxon>
        <taxon>Vertebrata</taxon>
        <taxon>Euteleostomi</taxon>
        <taxon>Archelosauria</taxon>
        <taxon>Archosauria</taxon>
        <taxon>Dinosauria</taxon>
        <taxon>Saurischia</taxon>
        <taxon>Theropoda</taxon>
        <taxon>Coelurosauria</taxon>
        <taxon>Aves</taxon>
        <taxon>Neognathae</taxon>
        <taxon>Neoaves</taxon>
        <taxon>Aequornithes</taxon>
        <taxon>Ciconiiformes</taxon>
        <taxon>Ciconiidae</taxon>
        <taxon>Mycteria</taxon>
    </lineage>
</organism>
<dbReference type="EMBL" id="JAUNZN010000007">
    <property type="protein sequence ID" value="KAK4818677.1"/>
    <property type="molecule type" value="Genomic_DNA"/>
</dbReference>
<keyword evidence="3" id="KW-1185">Reference proteome</keyword>
<name>A0AAN7NM14_MYCAM</name>
<dbReference type="AlphaFoldDB" id="A0AAN7NM14"/>
<dbReference type="Proteomes" id="UP001333110">
    <property type="component" value="Unassembled WGS sequence"/>
</dbReference>
<accession>A0AAN7NM14</accession>
<protein>
    <submittedName>
        <fullName evidence="2">Uncharacterized protein</fullName>
    </submittedName>
</protein>
<evidence type="ECO:0000313" key="2">
    <source>
        <dbReference type="EMBL" id="KAK4818677.1"/>
    </source>
</evidence>
<gene>
    <name evidence="2" type="ORF">QYF61_017422</name>
</gene>